<evidence type="ECO:0000259" key="1">
    <source>
        <dbReference type="Pfam" id="PF02036"/>
    </source>
</evidence>
<reference evidence="2 3" key="1">
    <citation type="submission" date="2020-07" db="EMBL/GenBank/DDBJ databases">
        <title>A bifunctional nitrone conjugated secondary metabolite targeting the ribosome.</title>
        <authorList>
            <person name="Limbrick E.M."/>
            <person name="Graf M."/>
            <person name="Derewacz D.K."/>
            <person name="Nguyen F."/>
            <person name="Spraggins J.M."/>
            <person name="Wieland M."/>
            <person name="Ynigez-Gutierrez A.E."/>
            <person name="Reisman B.J."/>
            <person name="Zinshteyn B."/>
            <person name="McCulloch K."/>
            <person name="Iverson T.M."/>
            <person name="Green R."/>
            <person name="Wilson D.N."/>
            <person name="Bachmann B.O."/>
        </authorList>
    </citation>
    <scope>NUCLEOTIDE SEQUENCE [LARGE SCALE GENOMIC DNA]</scope>
    <source>
        <strain evidence="3">aurantiaca</strain>
    </source>
</reference>
<dbReference type="InterPro" id="IPR036527">
    <property type="entry name" value="SCP2_sterol-bd_dom_sf"/>
</dbReference>
<protein>
    <submittedName>
        <fullName evidence="2">SCP2 sterol-binding domain-containing protein</fullName>
    </submittedName>
</protein>
<dbReference type="RefSeq" id="WP_178066195.1">
    <property type="nucleotide sequence ID" value="NZ_CP191867.1"/>
</dbReference>
<evidence type="ECO:0000313" key="3">
    <source>
        <dbReference type="Proteomes" id="UP000509335"/>
    </source>
</evidence>
<sequence>MPDATTRFFEDLDRRGYEPLLVKTSGTIRFDLHEGQQTTHWLVAIDRGRISVSREDREADTVVNTNPVLFEDLAAGREDGIAAILRGDMTVSGDARLVVQVERLFPGPPTSQGPRRLFQKRLFQKEAR</sequence>
<dbReference type="AlphaFoldDB" id="A0A7H8XQZ7"/>
<dbReference type="Proteomes" id="UP000509335">
    <property type="component" value="Chromosome"/>
</dbReference>
<accession>A0A7H8XQZ7</accession>
<dbReference type="Gene3D" id="3.30.1050.10">
    <property type="entry name" value="SCP2 sterol-binding domain"/>
    <property type="match status" value="1"/>
</dbReference>
<dbReference type="InterPro" id="IPR003033">
    <property type="entry name" value="SCP2_sterol-bd_dom"/>
</dbReference>
<feature type="domain" description="SCP2" evidence="1">
    <location>
        <begin position="14"/>
        <end position="105"/>
    </location>
</feature>
<proteinExistence type="predicted"/>
<dbReference type="EMBL" id="CP058322">
    <property type="protein sequence ID" value="QLD27130.1"/>
    <property type="molecule type" value="Genomic_DNA"/>
</dbReference>
<dbReference type="GeneID" id="301314024"/>
<dbReference type="KEGG" id="mcab:HXZ27_25410"/>
<gene>
    <name evidence="2" type="ORF">HXZ27_25410</name>
</gene>
<dbReference type="SUPFAM" id="SSF55718">
    <property type="entry name" value="SCP-like"/>
    <property type="match status" value="1"/>
</dbReference>
<evidence type="ECO:0000313" key="2">
    <source>
        <dbReference type="EMBL" id="QLD27130.1"/>
    </source>
</evidence>
<dbReference type="Pfam" id="PF02036">
    <property type="entry name" value="SCP2"/>
    <property type="match status" value="1"/>
</dbReference>
<organism evidence="2 3">
    <name type="scientific">Micromonospora carbonacea</name>
    <dbReference type="NCBI Taxonomy" id="47853"/>
    <lineage>
        <taxon>Bacteria</taxon>
        <taxon>Bacillati</taxon>
        <taxon>Actinomycetota</taxon>
        <taxon>Actinomycetes</taxon>
        <taxon>Micromonosporales</taxon>
        <taxon>Micromonosporaceae</taxon>
        <taxon>Micromonospora</taxon>
    </lineage>
</organism>
<name>A0A7H8XQZ7_9ACTN</name>